<evidence type="ECO:0000313" key="2">
    <source>
        <dbReference type="Proteomes" id="UP001055167"/>
    </source>
</evidence>
<protein>
    <recommendedName>
        <fullName evidence="3">DUF4157 domain-containing protein</fullName>
    </recommendedName>
</protein>
<dbReference type="Proteomes" id="UP001055167">
    <property type="component" value="Unassembled WGS sequence"/>
</dbReference>
<dbReference type="EMBL" id="BPQH01000007">
    <property type="protein sequence ID" value="GJD49803.1"/>
    <property type="molecule type" value="Genomic_DNA"/>
</dbReference>
<dbReference type="RefSeq" id="WP_128564666.1">
    <property type="nucleotide sequence ID" value="NZ_BPQH01000007.1"/>
</dbReference>
<organism evidence="1 2">
    <name type="scientific">Methylobacterium crusticola</name>
    <dbReference type="NCBI Taxonomy" id="1697972"/>
    <lineage>
        <taxon>Bacteria</taxon>
        <taxon>Pseudomonadati</taxon>
        <taxon>Pseudomonadota</taxon>
        <taxon>Alphaproteobacteria</taxon>
        <taxon>Hyphomicrobiales</taxon>
        <taxon>Methylobacteriaceae</taxon>
        <taxon>Methylobacterium</taxon>
    </lineage>
</organism>
<evidence type="ECO:0000313" key="1">
    <source>
        <dbReference type="EMBL" id="GJD49803.1"/>
    </source>
</evidence>
<reference evidence="1" key="1">
    <citation type="journal article" date="2021" name="Front. Microbiol.">
        <title>Comprehensive Comparative Genomics and Phenotyping of Methylobacterium Species.</title>
        <authorList>
            <person name="Alessa O."/>
            <person name="Ogura Y."/>
            <person name="Fujitani Y."/>
            <person name="Takami H."/>
            <person name="Hayashi T."/>
            <person name="Sahin N."/>
            <person name="Tani A."/>
        </authorList>
    </citation>
    <scope>NUCLEOTIDE SEQUENCE</scope>
    <source>
        <strain evidence="1">KCTC 52305</strain>
    </source>
</reference>
<evidence type="ECO:0008006" key="3">
    <source>
        <dbReference type="Google" id="ProtNLM"/>
    </source>
</evidence>
<accession>A0ABQ4QX09</accession>
<sequence length="198" mass="21973">MAFAQVEALCKTTPEGRAALDTLQKFGVKIVYATTNLPASYVGGKDNTCTLDNTMGDEKLASYFVHEMTHARQQNLGKSLDIATSEKADYVKNAVDEEFLATAFQMQFFVRLDIGGSLAKIKPLSDRNAPPRYDQYKSAFDFGFKRAATTETDPDKRISLGLGNANQMLKVFIYEGGLGVGAATYRDFYARKWREAHP</sequence>
<comment type="caution">
    <text evidence="1">The sequence shown here is derived from an EMBL/GenBank/DDBJ whole genome shotgun (WGS) entry which is preliminary data.</text>
</comment>
<reference evidence="1" key="2">
    <citation type="submission" date="2021-08" db="EMBL/GenBank/DDBJ databases">
        <authorList>
            <person name="Tani A."/>
            <person name="Ola A."/>
            <person name="Ogura Y."/>
            <person name="Katsura K."/>
            <person name="Hayashi T."/>
        </authorList>
    </citation>
    <scope>NUCLEOTIDE SEQUENCE</scope>
    <source>
        <strain evidence="1">KCTC 52305</strain>
    </source>
</reference>
<gene>
    <name evidence="1" type="ORF">OPKNFCMD_2537</name>
</gene>
<proteinExistence type="predicted"/>
<keyword evidence="2" id="KW-1185">Reference proteome</keyword>
<name>A0ABQ4QX09_9HYPH</name>